<dbReference type="EMBL" id="CP014841">
    <property type="protein sequence ID" value="AND71248.1"/>
    <property type="molecule type" value="Genomic_DNA"/>
</dbReference>
<dbReference type="KEGG" id="dtx:ATSB10_37940"/>
<name>A0A160N687_9GAMM</name>
<keyword evidence="2" id="KW-1185">Reference proteome</keyword>
<accession>A0A160N687</accession>
<evidence type="ECO:0000313" key="2">
    <source>
        <dbReference type="Proteomes" id="UP000077255"/>
    </source>
</evidence>
<dbReference type="AlphaFoldDB" id="A0A160N687"/>
<dbReference type="STRING" id="445710.ATSB10_37940"/>
<evidence type="ECO:0000313" key="1">
    <source>
        <dbReference type="EMBL" id="AND71248.1"/>
    </source>
</evidence>
<organism evidence="1 2">
    <name type="scientific">Dyella thiooxydans</name>
    <dbReference type="NCBI Taxonomy" id="445710"/>
    <lineage>
        <taxon>Bacteria</taxon>
        <taxon>Pseudomonadati</taxon>
        <taxon>Pseudomonadota</taxon>
        <taxon>Gammaproteobacteria</taxon>
        <taxon>Lysobacterales</taxon>
        <taxon>Rhodanobacteraceae</taxon>
        <taxon>Dyella</taxon>
    </lineage>
</organism>
<dbReference type="PATRIC" id="fig|445710.3.peg.3791"/>
<protein>
    <submittedName>
        <fullName evidence="1">Uncharacterized protein</fullName>
    </submittedName>
</protein>
<sequence length="46" mass="5197">MSQVAHRRGVVVALPRRDRPMRRRAVPPPRDWATLCDPIHAIAEAA</sequence>
<proteinExistence type="predicted"/>
<reference evidence="1 2" key="1">
    <citation type="submission" date="2016-02" db="EMBL/GenBank/DDBJ databases">
        <title>Complete genome sequencing and analysis of ATSB10, Dyella thiooxydans isolated from rhizosphere soil of sunflower (Helianthus annuus L.).</title>
        <authorList>
            <person name="Lee Y."/>
            <person name="Hwangbo K."/>
            <person name="Chung H."/>
            <person name="Yoo J."/>
            <person name="Kim K.Y."/>
            <person name="Sa T.M."/>
            <person name="Um Y."/>
            <person name="Madhaiyan M."/>
        </authorList>
    </citation>
    <scope>NUCLEOTIDE SEQUENCE [LARGE SCALE GENOMIC DNA]</scope>
    <source>
        <strain evidence="1 2">ATSB10</strain>
    </source>
</reference>
<gene>
    <name evidence="1" type="ORF">ATSB10_37940</name>
</gene>
<dbReference type="Proteomes" id="UP000077255">
    <property type="component" value="Chromosome"/>
</dbReference>